<feature type="compositionally biased region" description="Polar residues" evidence="7">
    <location>
        <begin position="1"/>
        <end position="10"/>
    </location>
</feature>
<evidence type="ECO:0000256" key="7">
    <source>
        <dbReference type="SAM" id="MobiDB-lite"/>
    </source>
</evidence>
<feature type="transmembrane region" description="Helical" evidence="8">
    <location>
        <begin position="158"/>
        <end position="180"/>
    </location>
</feature>
<evidence type="ECO:0000313" key="11">
    <source>
        <dbReference type="Proteomes" id="UP000535838"/>
    </source>
</evidence>
<feature type="transmembrane region" description="Helical" evidence="8">
    <location>
        <begin position="120"/>
        <end position="137"/>
    </location>
</feature>
<organism evidence="10 11">
    <name type="scientific">Cohnella thailandensis</name>
    <dbReference type="NCBI Taxonomy" id="557557"/>
    <lineage>
        <taxon>Bacteria</taxon>
        <taxon>Bacillati</taxon>
        <taxon>Bacillota</taxon>
        <taxon>Bacilli</taxon>
        <taxon>Bacillales</taxon>
        <taxon>Paenibacillaceae</taxon>
        <taxon>Cohnella</taxon>
    </lineage>
</organism>
<dbReference type="InterPro" id="IPR020846">
    <property type="entry name" value="MFS_dom"/>
</dbReference>
<proteinExistence type="predicted"/>
<feature type="transmembrane region" description="Helical" evidence="8">
    <location>
        <begin position="186"/>
        <end position="205"/>
    </location>
</feature>
<dbReference type="PROSITE" id="PS50850">
    <property type="entry name" value="MFS"/>
    <property type="match status" value="1"/>
</dbReference>
<dbReference type="Proteomes" id="UP000535838">
    <property type="component" value="Unassembled WGS sequence"/>
</dbReference>
<protein>
    <submittedName>
        <fullName evidence="10">MFS transporter</fullName>
    </submittedName>
</protein>
<feature type="transmembrane region" description="Helical" evidence="8">
    <location>
        <begin position="97"/>
        <end position="114"/>
    </location>
</feature>
<dbReference type="EMBL" id="JACJVQ010000032">
    <property type="protein sequence ID" value="MBB6638411.1"/>
    <property type="molecule type" value="Genomic_DNA"/>
</dbReference>
<dbReference type="SUPFAM" id="SSF103473">
    <property type="entry name" value="MFS general substrate transporter"/>
    <property type="match status" value="1"/>
</dbReference>
<feature type="transmembrane region" description="Helical" evidence="8">
    <location>
        <begin position="389"/>
        <end position="413"/>
    </location>
</feature>
<dbReference type="AlphaFoldDB" id="A0A841TB08"/>
<accession>A0A841TB08</accession>
<evidence type="ECO:0000256" key="3">
    <source>
        <dbReference type="ARBA" id="ARBA00022475"/>
    </source>
</evidence>
<name>A0A841TB08_9BACL</name>
<comment type="subcellular location">
    <subcellularLocation>
        <location evidence="1">Cell membrane</location>
        <topology evidence="1">Multi-pass membrane protein</topology>
    </subcellularLocation>
</comment>
<feature type="transmembrane region" description="Helical" evidence="8">
    <location>
        <begin position="327"/>
        <end position="349"/>
    </location>
</feature>
<keyword evidence="2" id="KW-0813">Transport</keyword>
<dbReference type="RefSeq" id="WP_185123606.1">
    <property type="nucleotide sequence ID" value="NZ_JACJVQ010000032.1"/>
</dbReference>
<evidence type="ECO:0000256" key="6">
    <source>
        <dbReference type="ARBA" id="ARBA00023136"/>
    </source>
</evidence>
<dbReference type="PANTHER" id="PTHR23513:SF6">
    <property type="entry name" value="MAJOR FACILITATOR SUPERFAMILY ASSOCIATED DOMAIN-CONTAINING PROTEIN"/>
    <property type="match status" value="1"/>
</dbReference>
<evidence type="ECO:0000256" key="4">
    <source>
        <dbReference type="ARBA" id="ARBA00022692"/>
    </source>
</evidence>
<feature type="transmembrane region" description="Helical" evidence="8">
    <location>
        <begin position="273"/>
        <end position="291"/>
    </location>
</feature>
<feature type="region of interest" description="Disordered" evidence="7">
    <location>
        <begin position="1"/>
        <end position="21"/>
    </location>
</feature>
<keyword evidence="3" id="KW-1003">Cell membrane</keyword>
<dbReference type="CDD" id="cd06173">
    <property type="entry name" value="MFS_MefA_like"/>
    <property type="match status" value="1"/>
</dbReference>
<feature type="transmembrane region" description="Helical" evidence="8">
    <location>
        <begin position="242"/>
        <end position="261"/>
    </location>
</feature>
<evidence type="ECO:0000256" key="8">
    <source>
        <dbReference type="SAM" id="Phobius"/>
    </source>
</evidence>
<dbReference type="Gene3D" id="1.20.1250.20">
    <property type="entry name" value="MFS general substrate transporter like domains"/>
    <property type="match status" value="1"/>
</dbReference>
<comment type="caution">
    <text evidence="10">The sequence shown here is derived from an EMBL/GenBank/DDBJ whole genome shotgun (WGS) entry which is preliminary data.</text>
</comment>
<evidence type="ECO:0000256" key="2">
    <source>
        <dbReference type="ARBA" id="ARBA00022448"/>
    </source>
</evidence>
<feature type="transmembrane region" description="Helical" evidence="8">
    <location>
        <begin position="361"/>
        <end position="383"/>
    </location>
</feature>
<evidence type="ECO:0000313" key="10">
    <source>
        <dbReference type="EMBL" id="MBB6638411.1"/>
    </source>
</evidence>
<evidence type="ECO:0000256" key="5">
    <source>
        <dbReference type="ARBA" id="ARBA00022989"/>
    </source>
</evidence>
<evidence type="ECO:0000256" key="1">
    <source>
        <dbReference type="ARBA" id="ARBA00004651"/>
    </source>
</evidence>
<keyword evidence="5 8" id="KW-1133">Transmembrane helix</keyword>
<feature type="transmembrane region" description="Helical" evidence="8">
    <location>
        <begin position="61"/>
        <end position="85"/>
    </location>
</feature>
<feature type="transmembrane region" description="Helical" evidence="8">
    <location>
        <begin position="21"/>
        <end position="41"/>
    </location>
</feature>
<dbReference type="InterPro" id="IPR011701">
    <property type="entry name" value="MFS"/>
</dbReference>
<dbReference type="GO" id="GO:0005886">
    <property type="term" value="C:plasma membrane"/>
    <property type="evidence" value="ECO:0007669"/>
    <property type="project" value="UniProtKB-SubCell"/>
</dbReference>
<feature type="transmembrane region" description="Helical" evidence="8">
    <location>
        <begin position="303"/>
        <end position="321"/>
    </location>
</feature>
<keyword evidence="4 8" id="KW-0812">Transmembrane</keyword>
<dbReference type="GO" id="GO:0022857">
    <property type="term" value="F:transmembrane transporter activity"/>
    <property type="evidence" value="ECO:0007669"/>
    <property type="project" value="InterPro"/>
</dbReference>
<dbReference type="Pfam" id="PF07690">
    <property type="entry name" value="MFS_1"/>
    <property type="match status" value="1"/>
</dbReference>
<dbReference type="InterPro" id="IPR036259">
    <property type="entry name" value="MFS_trans_sf"/>
</dbReference>
<evidence type="ECO:0000259" key="9">
    <source>
        <dbReference type="PROSITE" id="PS50850"/>
    </source>
</evidence>
<dbReference type="PANTHER" id="PTHR23513">
    <property type="entry name" value="INTEGRAL MEMBRANE EFFLUX PROTEIN-RELATED"/>
    <property type="match status" value="1"/>
</dbReference>
<keyword evidence="11" id="KW-1185">Reference proteome</keyword>
<feature type="domain" description="Major facilitator superfamily (MFS) profile" evidence="9">
    <location>
        <begin position="27"/>
        <end position="414"/>
    </location>
</feature>
<sequence length="418" mass="45223">MAIPTISSTATEERSTPSAPSVWRSPSFLILLGTGAIMAFGNKIYELALPLILYEMTRSSVIMATMRGIEFLPNLLLAMFIGVLVDRVNKKRWSLSAILLQAIVLGILYGVIEFGQPEPYAFYIAGFLLMGLGYAYNNARVAMVKHSLPEELLTSANASYAFVTTLVGILGPGLSGLILMLPNLHLALLITSISFALAYATLLFIPNHESRTSGAQGQGFRTELRAGWAELLRNRPLLRMSVIVIFLNSASGMIDTTIIFYSKDVLKLNNLELGIVLSAAGAGGLAGSLLIGRLRRCFSVGRLISLSALMTALVQLLFYIADKACVLALGLLLFGLFETISSVSIWTFRQETTPYSLIGRISGITGSIFKLGMPLAIAFSGWVTEHEGAQLVFLMGFFLNMSVFAACLTGPLWKAARA</sequence>
<reference evidence="10 11" key="1">
    <citation type="submission" date="2020-08" db="EMBL/GenBank/DDBJ databases">
        <title>Cohnella phylogeny.</title>
        <authorList>
            <person name="Dunlap C."/>
        </authorList>
    </citation>
    <scope>NUCLEOTIDE SEQUENCE [LARGE SCALE GENOMIC DNA]</scope>
    <source>
        <strain evidence="10 11">DSM 25241</strain>
    </source>
</reference>
<gene>
    <name evidence="10" type="ORF">H7B67_30125</name>
</gene>
<keyword evidence="6 8" id="KW-0472">Membrane</keyword>